<comment type="caution">
    <text evidence="3">The sequence shown here is derived from an EMBL/GenBank/DDBJ whole genome shotgun (WGS) entry which is preliminary data.</text>
</comment>
<gene>
    <name evidence="3" type="ORF">BDK92_0024</name>
</gene>
<dbReference type="OrthoDB" id="3406104at2"/>
<proteinExistence type="predicted"/>
<feature type="region of interest" description="Disordered" evidence="2">
    <location>
        <begin position="144"/>
        <end position="186"/>
    </location>
</feature>
<name>A0A495JA63_9ACTN</name>
<evidence type="ECO:0000313" key="4">
    <source>
        <dbReference type="Proteomes" id="UP000277671"/>
    </source>
</evidence>
<sequence>MDFTIAKMGYDRDQVDSCLADLSERLAALARPADVASAPGDELIRVRQEAARLHGLLSGGSVGHRGPDRMRELLAVAEQEAAQLLARARGELTAAQEEARQLRDQVYAEAVQARRDFEAALHARRLREEQVDHILRDVTVVSAPPDDAVNASTGTAVPATRSTEDEHPVDSRPQSAPAESMDRAQV</sequence>
<reference evidence="3 4" key="1">
    <citation type="submission" date="2018-10" db="EMBL/GenBank/DDBJ databases">
        <title>Sequencing the genomes of 1000 actinobacteria strains.</title>
        <authorList>
            <person name="Klenk H.-P."/>
        </authorList>
    </citation>
    <scope>NUCLEOTIDE SEQUENCE [LARGE SCALE GENOMIC DNA]</scope>
    <source>
        <strain evidence="3 4">DSM 45175</strain>
    </source>
</reference>
<evidence type="ECO:0000256" key="2">
    <source>
        <dbReference type="SAM" id="MobiDB-lite"/>
    </source>
</evidence>
<keyword evidence="1" id="KW-0175">Coiled coil</keyword>
<feature type="coiled-coil region" evidence="1">
    <location>
        <begin position="78"/>
        <end position="105"/>
    </location>
</feature>
<accession>A0A495JA63</accession>
<organism evidence="3 4">
    <name type="scientific">Micromonospora pisi</name>
    <dbReference type="NCBI Taxonomy" id="589240"/>
    <lineage>
        <taxon>Bacteria</taxon>
        <taxon>Bacillati</taxon>
        <taxon>Actinomycetota</taxon>
        <taxon>Actinomycetes</taxon>
        <taxon>Micromonosporales</taxon>
        <taxon>Micromonosporaceae</taxon>
        <taxon>Micromonospora</taxon>
    </lineage>
</organism>
<keyword evidence="4" id="KW-1185">Reference proteome</keyword>
<protein>
    <submittedName>
        <fullName evidence="3">Uncharacterized protein</fullName>
    </submittedName>
</protein>
<evidence type="ECO:0000313" key="3">
    <source>
        <dbReference type="EMBL" id="RKR85815.1"/>
    </source>
</evidence>
<dbReference type="Proteomes" id="UP000277671">
    <property type="component" value="Unassembled WGS sequence"/>
</dbReference>
<dbReference type="AlphaFoldDB" id="A0A495JA63"/>
<dbReference type="EMBL" id="RBKT01000001">
    <property type="protein sequence ID" value="RKR85815.1"/>
    <property type="molecule type" value="Genomic_DNA"/>
</dbReference>
<evidence type="ECO:0000256" key="1">
    <source>
        <dbReference type="SAM" id="Coils"/>
    </source>
</evidence>
<dbReference type="RefSeq" id="WP_121153442.1">
    <property type="nucleotide sequence ID" value="NZ_RBKT01000001.1"/>
</dbReference>